<feature type="region of interest" description="Disordered" evidence="5">
    <location>
        <begin position="140"/>
        <end position="166"/>
    </location>
</feature>
<evidence type="ECO:0000259" key="6">
    <source>
        <dbReference type="SMART" id="SM00129"/>
    </source>
</evidence>
<dbReference type="SUPFAM" id="SSF52540">
    <property type="entry name" value="P-loop containing nucleoside triphosphate hydrolases"/>
    <property type="match status" value="1"/>
</dbReference>
<dbReference type="InterPro" id="IPR027640">
    <property type="entry name" value="Kinesin-like_fam"/>
</dbReference>
<dbReference type="PRINTS" id="PR00380">
    <property type="entry name" value="KINESINHEAVY"/>
</dbReference>
<keyword evidence="8" id="KW-1185">Reference proteome</keyword>
<evidence type="ECO:0000256" key="5">
    <source>
        <dbReference type="SAM" id="MobiDB-lite"/>
    </source>
</evidence>
<feature type="compositionally biased region" description="Gly residues" evidence="5">
    <location>
        <begin position="236"/>
        <end position="245"/>
    </location>
</feature>
<dbReference type="Gene3D" id="3.40.850.10">
    <property type="entry name" value="Kinesin motor domain"/>
    <property type="match status" value="1"/>
</dbReference>
<name>A0AAN6JHT9_9BASI</name>
<feature type="compositionally biased region" description="Low complexity" evidence="5">
    <location>
        <begin position="34"/>
        <end position="51"/>
    </location>
</feature>
<organism evidence="7 8">
    <name type="scientific">Tilletia horrida</name>
    <dbReference type="NCBI Taxonomy" id="155126"/>
    <lineage>
        <taxon>Eukaryota</taxon>
        <taxon>Fungi</taxon>
        <taxon>Dikarya</taxon>
        <taxon>Basidiomycota</taxon>
        <taxon>Ustilaginomycotina</taxon>
        <taxon>Exobasidiomycetes</taxon>
        <taxon>Tilletiales</taxon>
        <taxon>Tilletiaceae</taxon>
        <taxon>Tilletia</taxon>
    </lineage>
</organism>
<dbReference type="GO" id="GO:0016887">
    <property type="term" value="F:ATP hydrolysis activity"/>
    <property type="evidence" value="ECO:0007669"/>
    <property type="project" value="TreeGrafter"/>
</dbReference>
<dbReference type="SMART" id="SM00129">
    <property type="entry name" value="KISc"/>
    <property type="match status" value="1"/>
</dbReference>
<keyword evidence="1" id="KW-0493">Microtubule</keyword>
<dbReference type="GO" id="GO:0005634">
    <property type="term" value="C:nucleus"/>
    <property type="evidence" value="ECO:0007669"/>
    <property type="project" value="TreeGrafter"/>
</dbReference>
<keyword evidence="2" id="KW-0547">Nucleotide-binding</keyword>
<feature type="compositionally biased region" description="Low complexity" evidence="5">
    <location>
        <begin position="189"/>
        <end position="204"/>
    </location>
</feature>
<keyword evidence="3" id="KW-0067">ATP-binding</keyword>
<evidence type="ECO:0000256" key="3">
    <source>
        <dbReference type="ARBA" id="ARBA00022840"/>
    </source>
</evidence>
<protein>
    <recommendedName>
        <fullName evidence="6">Kinesin motor domain-containing protein</fullName>
    </recommendedName>
</protein>
<dbReference type="GO" id="GO:0005524">
    <property type="term" value="F:ATP binding"/>
    <property type="evidence" value="ECO:0007669"/>
    <property type="project" value="UniProtKB-KW"/>
</dbReference>
<evidence type="ECO:0000313" key="8">
    <source>
        <dbReference type="Proteomes" id="UP001176521"/>
    </source>
</evidence>
<dbReference type="PANTHER" id="PTHR24115">
    <property type="entry name" value="KINESIN-RELATED"/>
    <property type="match status" value="1"/>
</dbReference>
<dbReference type="InterPro" id="IPR036961">
    <property type="entry name" value="Kinesin_motor_dom_sf"/>
</dbReference>
<dbReference type="Proteomes" id="UP001176521">
    <property type="component" value="Unassembled WGS sequence"/>
</dbReference>
<feature type="region of interest" description="Disordered" evidence="5">
    <location>
        <begin position="467"/>
        <end position="508"/>
    </location>
</feature>
<feature type="compositionally biased region" description="Basic and acidic residues" evidence="5">
    <location>
        <begin position="215"/>
        <end position="227"/>
    </location>
</feature>
<evidence type="ECO:0000313" key="7">
    <source>
        <dbReference type="EMBL" id="KAK0522045.1"/>
    </source>
</evidence>
<dbReference type="InterPro" id="IPR001752">
    <property type="entry name" value="Kinesin_motor_dom"/>
</dbReference>
<keyword evidence="4" id="KW-0505">Motor protein</keyword>
<feature type="compositionally biased region" description="Low complexity" evidence="5">
    <location>
        <begin position="148"/>
        <end position="161"/>
    </location>
</feature>
<feature type="region of interest" description="Disordered" evidence="5">
    <location>
        <begin position="74"/>
        <end position="97"/>
    </location>
</feature>
<feature type="compositionally biased region" description="Low complexity" evidence="5">
    <location>
        <begin position="74"/>
        <end position="86"/>
    </location>
</feature>
<proteinExistence type="predicted"/>
<gene>
    <name evidence="7" type="ORF">OC842_006584</name>
</gene>
<dbReference type="InterPro" id="IPR027417">
    <property type="entry name" value="P-loop_NTPase"/>
</dbReference>
<dbReference type="AlphaFoldDB" id="A0AAN6JHT9"/>
<dbReference type="PANTHER" id="PTHR24115:SF1008">
    <property type="entry name" value="KINESIN-LIKE PROTEIN SUBITO"/>
    <property type="match status" value="1"/>
</dbReference>
<comment type="caution">
    <text evidence="7">The sequence shown here is derived from an EMBL/GenBank/DDBJ whole genome shotgun (WGS) entry which is preliminary data.</text>
</comment>
<feature type="region of interest" description="Disordered" evidence="5">
    <location>
        <begin position="1"/>
        <end position="51"/>
    </location>
</feature>
<sequence>MGTTTTASVRETRSRTRLVGVEILPPVHAQSDDASSTAAESGSNSSSSANNTTVKSALAAAAAAVNRRNLGCSASASASTTITPSGSAGGSMTLPQYDTETTTVPIDRNYRYSVWVSYVEVYNEKLFDLLDAPVSDTGALHTGGGTSSGRPSGASGSNASPTKGGGCGGAGLAASFRITRSVRLRTSNWSIASSSNRGSGSRASDMGIAQQQQQHGERPGPEREGQVRRGPLGAPGDVGAGGAGTPPGPRRGTENRLVFGTLANRMSSRSHGVFTVKINREHAGAAAVDLTGSEQASNTGLMSGERLKEAGNINKSLANVTVDDGHYRRSGDDDDAQAPAVRRALPLLEAKELFRSFFPGPDGTGASAGSSGGGGRAVMIVNANPYDTGYDENSDVMRFSAVARDVQSVSRGGALPVAVYGNAGMAVVPSASVPAFGSSMMMMGGRHQYDAAGGGLVGVPLIRIGPSATPRSTGTTASSAGASASASAAAPSSPTKKGAALPAATGTGAGLAKTNAGRAAGSGLSAVDPIEITSDGLEVTIIEISDDEDENDSDAFVDMLLEKHEELRQRENLRQAQSYWSHVA</sequence>
<feature type="domain" description="Kinesin motor" evidence="6">
    <location>
        <begin position="51"/>
        <end position="412"/>
    </location>
</feature>
<dbReference type="EMBL" id="JAPDMQ010000618">
    <property type="protein sequence ID" value="KAK0522045.1"/>
    <property type="molecule type" value="Genomic_DNA"/>
</dbReference>
<dbReference type="Pfam" id="PF00225">
    <property type="entry name" value="Kinesin"/>
    <property type="match status" value="1"/>
</dbReference>
<evidence type="ECO:0000256" key="1">
    <source>
        <dbReference type="ARBA" id="ARBA00022701"/>
    </source>
</evidence>
<feature type="region of interest" description="Disordered" evidence="5">
    <location>
        <begin position="189"/>
        <end position="254"/>
    </location>
</feature>
<evidence type="ECO:0000256" key="4">
    <source>
        <dbReference type="ARBA" id="ARBA00023175"/>
    </source>
</evidence>
<evidence type="ECO:0000256" key="2">
    <source>
        <dbReference type="ARBA" id="ARBA00022741"/>
    </source>
</evidence>
<dbReference type="GO" id="GO:0003777">
    <property type="term" value="F:microtubule motor activity"/>
    <property type="evidence" value="ECO:0007669"/>
    <property type="project" value="InterPro"/>
</dbReference>
<dbReference type="GO" id="GO:0005874">
    <property type="term" value="C:microtubule"/>
    <property type="evidence" value="ECO:0007669"/>
    <property type="project" value="UniProtKB-KW"/>
</dbReference>
<dbReference type="GO" id="GO:0005871">
    <property type="term" value="C:kinesin complex"/>
    <property type="evidence" value="ECO:0007669"/>
    <property type="project" value="TreeGrafter"/>
</dbReference>
<dbReference type="GO" id="GO:0008017">
    <property type="term" value="F:microtubule binding"/>
    <property type="evidence" value="ECO:0007669"/>
    <property type="project" value="InterPro"/>
</dbReference>
<reference evidence="7" key="1">
    <citation type="journal article" date="2023" name="PhytoFront">
        <title>Draft Genome Resources of Seven Strains of Tilletia horrida, Causal Agent of Kernel Smut of Rice.</title>
        <authorList>
            <person name="Khanal S."/>
            <person name="Antony Babu S."/>
            <person name="Zhou X.G."/>
        </authorList>
    </citation>
    <scope>NUCLEOTIDE SEQUENCE</scope>
    <source>
        <strain evidence="7">TX3</strain>
    </source>
</reference>
<accession>A0AAN6JHT9</accession>
<dbReference type="GO" id="GO:0007018">
    <property type="term" value="P:microtubule-based movement"/>
    <property type="evidence" value="ECO:0007669"/>
    <property type="project" value="InterPro"/>
</dbReference>